<dbReference type="Pfam" id="PF03029">
    <property type="entry name" value="ATP_bind_1"/>
    <property type="match status" value="1"/>
</dbReference>
<comment type="subunit">
    <text evidence="7">Binds to RNA polymerase II (RNAPII).</text>
</comment>
<keyword evidence="5 7" id="KW-0378">Hydrolase</keyword>
<evidence type="ECO:0000313" key="9">
    <source>
        <dbReference type="EMBL" id="KAK5580800.1"/>
    </source>
</evidence>
<dbReference type="InterPro" id="IPR030228">
    <property type="entry name" value="Gpn3"/>
</dbReference>
<evidence type="ECO:0000256" key="2">
    <source>
        <dbReference type="ARBA" id="ARBA00005290"/>
    </source>
</evidence>
<evidence type="ECO:0000256" key="6">
    <source>
        <dbReference type="ARBA" id="ARBA00023134"/>
    </source>
</evidence>
<name>A0AAN7U7F7_9MYCE</name>
<dbReference type="AlphaFoldDB" id="A0AAN7U7F7"/>
<evidence type="ECO:0000256" key="7">
    <source>
        <dbReference type="RuleBase" id="RU365059"/>
    </source>
</evidence>
<evidence type="ECO:0000256" key="5">
    <source>
        <dbReference type="ARBA" id="ARBA00022801"/>
    </source>
</evidence>
<organism evidence="9 10">
    <name type="scientific">Dictyostelium firmibasis</name>
    <dbReference type="NCBI Taxonomy" id="79012"/>
    <lineage>
        <taxon>Eukaryota</taxon>
        <taxon>Amoebozoa</taxon>
        <taxon>Evosea</taxon>
        <taxon>Eumycetozoa</taxon>
        <taxon>Dictyostelia</taxon>
        <taxon>Dictyosteliales</taxon>
        <taxon>Dictyosteliaceae</taxon>
        <taxon>Dictyostelium</taxon>
    </lineage>
</organism>
<reference evidence="9 10" key="1">
    <citation type="submission" date="2023-11" db="EMBL/GenBank/DDBJ databases">
        <title>Dfirmibasis_genome.</title>
        <authorList>
            <person name="Edelbroek B."/>
            <person name="Kjellin J."/>
            <person name="Jerlstrom-Hultqvist J."/>
            <person name="Soderbom F."/>
        </authorList>
    </citation>
    <scope>NUCLEOTIDE SEQUENCE [LARGE SCALE GENOMIC DNA]</scope>
    <source>
        <strain evidence="9 10">TNS-C-14</strain>
    </source>
</reference>
<dbReference type="CDD" id="cd17872">
    <property type="entry name" value="GPN3"/>
    <property type="match status" value="1"/>
</dbReference>
<evidence type="ECO:0000256" key="4">
    <source>
        <dbReference type="ARBA" id="ARBA00022741"/>
    </source>
</evidence>
<evidence type="ECO:0000256" key="8">
    <source>
        <dbReference type="SAM" id="MobiDB-lite"/>
    </source>
</evidence>
<feature type="compositionally biased region" description="Acidic residues" evidence="8">
    <location>
        <begin position="263"/>
        <end position="274"/>
    </location>
</feature>
<keyword evidence="6 7" id="KW-0342">GTP-binding</keyword>
<comment type="similarity">
    <text evidence="2 7">Belongs to the GPN-loop GTPase family.</text>
</comment>
<feature type="region of interest" description="Disordered" evidence="8">
    <location>
        <begin position="253"/>
        <end position="284"/>
    </location>
</feature>
<dbReference type="PANTHER" id="PTHR21231:SF7">
    <property type="entry name" value="GPN-LOOP GTPASE 3"/>
    <property type="match status" value="1"/>
</dbReference>
<dbReference type="Gene3D" id="3.40.50.300">
    <property type="entry name" value="P-loop containing nucleotide triphosphate hydrolases"/>
    <property type="match status" value="1"/>
</dbReference>
<evidence type="ECO:0000256" key="3">
    <source>
        <dbReference type="ARBA" id="ARBA00014587"/>
    </source>
</evidence>
<proteinExistence type="inferred from homology"/>
<evidence type="ECO:0000256" key="1">
    <source>
        <dbReference type="ARBA" id="ARBA00002411"/>
    </source>
</evidence>
<evidence type="ECO:0000313" key="10">
    <source>
        <dbReference type="Proteomes" id="UP001344447"/>
    </source>
</evidence>
<dbReference type="InterPro" id="IPR004130">
    <property type="entry name" value="Gpn"/>
</dbReference>
<comment type="caution">
    <text evidence="9">The sequence shown here is derived from an EMBL/GenBank/DDBJ whole genome shotgun (WGS) entry which is preliminary data.</text>
</comment>
<dbReference type="SUPFAM" id="SSF52540">
    <property type="entry name" value="P-loop containing nucleoside triphosphate hydrolases"/>
    <property type="match status" value="1"/>
</dbReference>
<dbReference type="Proteomes" id="UP001344447">
    <property type="component" value="Unassembled WGS sequence"/>
</dbReference>
<dbReference type="GO" id="GO:0005525">
    <property type="term" value="F:GTP binding"/>
    <property type="evidence" value="ECO:0007669"/>
    <property type="project" value="UniProtKB-KW"/>
</dbReference>
<sequence length="284" mass="32395">MGKHAQLVMGPAGSGKSTYCDTMRKYCEEIKRSVHIVNLDPAAEVFEYPVSVDIKNLVTVDEVMDELHYGPNGGLVYAMEYLIENMDWLTDELGDYEDDYLIIDCPGQIELYSHIPVMRILVDHLQQIGYSVCSVFLVDSQFILDNCKFISGALMCLSAMIRLEVPHINVLTKIDVLKSSDQYKEIEKFLDLEVHSLVEELNLETHNRYHRMNKAIGSLLEDFSLVGFVPLDITDQESLNVLLQHIDNSIQYGEDLEPKEPPLENDDDDDDDNDEIIRMMNGNL</sequence>
<accession>A0AAN7U7F7</accession>
<dbReference type="GO" id="GO:0003924">
    <property type="term" value="F:GTPase activity"/>
    <property type="evidence" value="ECO:0007669"/>
    <property type="project" value="TreeGrafter"/>
</dbReference>
<comment type="function">
    <text evidence="1">Small GTPase required for proper localization of RNA polymerase II (RNAPII). May act at an RNAP assembly step prior to nuclear import.</text>
</comment>
<dbReference type="EMBL" id="JAVFKY010000002">
    <property type="protein sequence ID" value="KAK5580800.1"/>
    <property type="molecule type" value="Genomic_DNA"/>
</dbReference>
<protein>
    <recommendedName>
        <fullName evidence="3 7">GPN-loop GTPase 3</fullName>
    </recommendedName>
</protein>
<keyword evidence="10" id="KW-1185">Reference proteome</keyword>
<keyword evidence="4 7" id="KW-0547">Nucleotide-binding</keyword>
<dbReference type="InterPro" id="IPR027417">
    <property type="entry name" value="P-loop_NTPase"/>
</dbReference>
<dbReference type="PANTHER" id="PTHR21231">
    <property type="entry name" value="XPA-BINDING PROTEIN 1-RELATED"/>
    <property type="match status" value="1"/>
</dbReference>
<dbReference type="FunFam" id="3.40.50.300:FF:000616">
    <property type="entry name" value="GPN-loop GTPase 3"/>
    <property type="match status" value="1"/>
</dbReference>
<comment type="function">
    <text evidence="7">Small GTPase required for proper nuclear import of RNA polymerase II and III (RNAPII and RNAPIII). May act at an RNAP assembly step prior to nuclear import.</text>
</comment>
<gene>
    <name evidence="9" type="ORF">RB653_000824</name>
</gene>